<evidence type="ECO:0000313" key="2">
    <source>
        <dbReference type="Proteomes" id="UP001596147"/>
    </source>
</evidence>
<reference evidence="2" key="1">
    <citation type="journal article" date="2019" name="Int. J. Syst. Evol. Microbiol.">
        <title>The Global Catalogue of Microorganisms (GCM) 10K type strain sequencing project: providing services to taxonomists for standard genome sequencing and annotation.</title>
        <authorList>
            <consortium name="The Broad Institute Genomics Platform"/>
            <consortium name="The Broad Institute Genome Sequencing Center for Infectious Disease"/>
            <person name="Wu L."/>
            <person name="Ma J."/>
        </authorList>
    </citation>
    <scope>NUCLEOTIDE SEQUENCE [LARGE SCALE GENOMIC DNA]</scope>
    <source>
        <strain evidence="2">CGMCC 1.12237</strain>
    </source>
</reference>
<sequence length="149" mass="17256">MRKKLLIVILISMFFIMVGCKPEETVKEEKWEDNSPIFTNEIGDMFGKEGSIGIIGPKTVTENGQKWMWHFWGTEDISNKEWEVKAFKQGEEEGINPITFKDEHLIPRGEEINGHARSAVLFTSSGLWKLKVYIDDKFFDEIIVDITQE</sequence>
<organism evidence="1 2">
    <name type="scientific">Lederbergia graminis</name>
    <dbReference type="NCBI Taxonomy" id="735518"/>
    <lineage>
        <taxon>Bacteria</taxon>
        <taxon>Bacillati</taxon>
        <taxon>Bacillota</taxon>
        <taxon>Bacilli</taxon>
        <taxon>Bacillales</taxon>
        <taxon>Bacillaceae</taxon>
        <taxon>Lederbergia</taxon>
    </lineage>
</organism>
<evidence type="ECO:0000313" key="1">
    <source>
        <dbReference type="EMBL" id="MFC5466046.1"/>
    </source>
</evidence>
<dbReference type="Proteomes" id="UP001596147">
    <property type="component" value="Unassembled WGS sequence"/>
</dbReference>
<name>A0ABW0LL77_9BACI</name>
<dbReference type="EMBL" id="JBHSMC010000020">
    <property type="protein sequence ID" value="MFC5466046.1"/>
    <property type="molecule type" value="Genomic_DNA"/>
</dbReference>
<keyword evidence="2" id="KW-1185">Reference proteome</keyword>
<comment type="caution">
    <text evidence="1">The sequence shown here is derived from an EMBL/GenBank/DDBJ whole genome shotgun (WGS) entry which is preliminary data.</text>
</comment>
<dbReference type="Pfam" id="PF16167">
    <property type="entry name" value="DUF4871"/>
    <property type="match status" value="1"/>
</dbReference>
<dbReference type="InterPro" id="IPR032366">
    <property type="entry name" value="DUF4871"/>
</dbReference>
<dbReference type="PROSITE" id="PS51257">
    <property type="entry name" value="PROKAR_LIPOPROTEIN"/>
    <property type="match status" value="1"/>
</dbReference>
<dbReference type="Gene3D" id="2.60.40.3830">
    <property type="match status" value="1"/>
</dbReference>
<proteinExistence type="predicted"/>
<protein>
    <submittedName>
        <fullName evidence="1">DUF4871 domain-containing protein</fullName>
    </submittedName>
</protein>
<dbReference type="RefSeq" id="WP_382353420.1">
    <property type="nucleotide sequence ID" value="NZ_JBHSMC010000020.1"/>
</dbReference>
<gene>
    <name evidence="1" type="ORF">ACFPM4_15035</name>
</gene>
<accession>A0ABW0LL77</accession>